<organism evidence="1 2">
    <name type="scientific">Dokdonella ginsengisoli</name>
    <dbReference type="NCBI Taxonomy" id="363846"/>
    <lineage>
        <taxon>Bacteria</taxon>
        <taxon>Pseudomonadati</taxon>
        <taxon>Pseudomonadota</taxon>
        <taxon>Gammaproteobacteria</taxon>
        <taxon>Lysobacterales</taxon>
        <taxon>Rhodanobacteraceae</taxon>
        <taxon>Dokdonella</taxon>
    </lineage>
</organism>
<evidence type="ECO:0000313" key="2">
    <source>
        <dbReference type="Proteomes" id="UP001595886"/>
    </source>
</evidence>
<keyword evidence="2" id="KW-1185">Reference proteome</keyword>
<dbReference type="EMBL" id="JBHSHD010000010">
    <property type="protein sequence ID" value="MFC4821940.1"/>
    <property type="molecule type" value="Genomic_DNA"/>
</dbReference>
<reference evidence="2" key="1">
    <citation type="journal article" date="2019" name="Int. J. Syst. Evol. Microbiol.">
        <title>The Global Catalogue of Microorganisms (GCM) 10K type strain sequencing project: providing services to taxonomists for standard genome sequencing and annotation.</title>
        <authorList>
            <consortium name="The Broad Institute Genomics Platform"/>
            <consortium name="The Broad Institute Genome Sequencing Center for Infectious Disease"/>
            <person name="Wu L."/>
            <person name="Ma J."/>
        </authorList>
    </citation>
    <scope>NUCLEOTIDE SEQUENCE [LARGE SCALE GENOMIC DNA]</scope>
    <source>
        <strain evidence="2">CCUG 30340</strain>
    </source>
</reference>
<evidence type="ECO:0000313" key="1">
    <source>
        <dbReference type="EMBL" id="MFC4821940.1"/>
    </source>
</evidence>
<protein>
    <submittedName>
        <fullName evidence="1">Uncharacterized protein</fullName>
    </submittedName>
</protein>
<proteinExistence type="predicted"/>
<sequence>MLLSFEEYRQKSRALETLLARARSDHDGQMPTPEWQAIEMLYVLLQDLESALEQAHEPFSHSSAVS</sequence>
<accession>A0ABV9QY18</accession>
<name>A0ABV9QY18_9GAMM</name>
<dbReference type="Proteomes" id="UP001595886">
    <property type="component" value="Unassembled WGS sequence"/>
</dbReference>
<comment type="caution">
    <text evidence="1">The sequence shown here is derived from an EMBL/GenBank/DDBJ whole genome shotgun (WGS) entry which is preliminary data.</text>
</comment>
<gene>
    <name evidence="1" type="ORF">ACFO6Q_16575</name>
</gene>